<gene>
    <name evidence="11" type="ORF">AVDCRST_MAG31-1328</name>
</gene>
<dbReference type="PANTHER" id="PTHR43821">
    <property type="entry name" value="NAD(P)H NITROREDUCTASE YDJA-RELATED"/>
    <property type="match status" value="1"/>
</dbReference>
<name>A0A6J4T964_9SPHN</name>
<feature type="binding site" evidence="8">
    <location>
        <position position="42"/>
    </location>
    <ligand>
        <name>FMN</name>
        <dbReference type="ChEBI" id="CHEBI:58210"/>
        <note>ligand shared between dimeric partners</note>
    </ligand>
</feature>
<keyword evidence="6 7" id="KW-0520">NAD</keyword>
<feature type="domain" description="Nitroreductase" evidence="10">
    <location>
        <begin position="26"/>
        <end position="169"/>
    </location>
</feature>
<dbReference type="EMBL" id="CADCWA010000092">
    <property type="protein sequence ID" value="CAA9516739.1"/>
    <property type="molecule type" value="Genomic_DNA"/>
</dbReference>
<keyword evidence="4 7" id="KW-0521">NADP</keyword>
<feature type="region of interest" description="Disordered" evidence="9">
    <location>
        <begin position="1"/>
        <end position="29"/>
    </location>
</feature>
<evidence type="ECO:0000256" key="9">
    <source>
        <dbReference type="SAM" id="MobiDB-lite"/>
    </source>
</evidence>
<dbReference type="CDD" id="cd02135">
    <property type="entry name" value="YdjA-like"/>
    <property type="match status" value="1"/>
</dbReference>
<dbReference type="GO" id="GO:0016491">
    <property type="term" value="F:oxidoreductase activity"/>
    <property type="evidence" value="ECO:0007669"/>
    <property type="project" value="UniProtKB-UniRule"/>
</dbReference>
<dbReference type="Pfam" id="PF00881">
    <property type="entry name" value="Nitroreductase"/>
    <property type="match status" value="1"/>
</dbReference>
<accession>A0A6J4T964</accession>
<evidence type="ECO:0000313" key="11">
    <source>
        <dbReference type="EMBL" id="CAA9516739.1"/>
    </source>
</evidence>
<dbReference type="SUPFAM" id="SSF55469">
    <property type="entry name" value="FMN-dependent nitroreductase-like"/>
    <property type="match status" value="1"/>
</dbReference>
<dbReference type="RefSeq" id="WP_294169201.1">
    <property type="nucleotide sequence ID" value="NZ_CADCWA010000092.1"/>
</dbReference>
<dbReference type="Gene3D" id="3.40.109.10">
    <property type="entry name" value="NADH Oxidase"/>
    <property type="match status" value="1"/>
</dbReference>
<dbReference type="AlphaFoldDB" id="A0A6J4T964"/>
<dbReference type="EC" id="1.-.-.-" evidence="7"/>
<evidence type="ECO:0000256" key="2">
    <source>
        <dbReference type="ARBA" id="ARBA00022630"/>
    </source>
</evidence>
<feature type="compositionally biased region" description="Polar residues" evidence="9">
    <location>
        <begin position="1"/>
        <end position="15"/>
    </location>
</feature>
<feature type="binding site" description="in other chain" evidence="8">
    <location>
        <begin position="140"/>
        <end position="142"/>
    </location>
    <ligand>
        <name>FMN</name>
        <dbReference type="ChEBI" id="CHEBI:58210"/>
        <note>ligand shared between dimeric partners</note>
    </ligand>
</feature>
<dbReference type="PANTHER" id="PTHR43821:SF1">
    <property type="entry name" value="NAD(P)H NITROREDUCTASE YDJA-RELATED"/>
    <property type="match status" value="1"/>
</dbReference>
<protein>
    <recommendedName>
        <fullName evidence="7">Putative NAD(P)H nitroreductase</fullName>
        <ecNumber evidence="7">1.-.-.-</ecNumber>
    </recommendedName>
</protein>
<dbReference type="InterPro" id="IPR052530">
    <property type="entry name" value="NAD(P)H_nitroreductase"/>
</dbReference>
<feature type="binding site" description="in other chain" evidence="8">
    <location>
        <begin position="15"/>
        <end position="17"/>
    </location>
    <ligand>
        <name>FMN</name>
        <dbReference type="ChEBI" id="CHEBI:58210"/>
        <note>ligand shared between dimeric partners</note>
    </ligand>
</feature>
<evidence type="ECO:0000256" key="4">
    <source>
        <dbReference type="ARBA" id="ARBA00022857"/>
    </source>
</evidence>
<dbReference type="PIRSF" id="PIRSF000232">
    <property type="entry name" value="YdjA"/>
    <property type="match status" value="1"/>
</dbReference>
<comment type="cofactor">
    <cofactor evidence="8">
        <name>FMN</name>
        <dbReference type="ChEBI" id="CHEBI:58210"/>
    </cofactor>
    <text evidence="8">Binds 1 FMN per subunit.</text>
</comment>
<evidence type="ECO:0000256" key="6">
    <source>
        <dbReference type="ARBA" id="ARBA00023027"/>
    </source>
</evidence>
<evidence type="ECO:0000256" key="7">
    <source>
        <dbReference type="PIRNR" id="PIRNR000232"/>
    </source>
</evidence>
<sequence>MLNDLSSPLSLLQTRRSGRAREMVGPGPTSEQLDEMLVIASRTPDHGKLVPWRFVVVDKAQRDDLAQLLHRALDDNHPDSTAAHHDKADDFARSGEALVVLISAPVSNHKIPVWEQELSCGSVAMNLLHAAHAMGFVGSWLSGWAAYDPTVRRAFCLGNERIAGFFFFGSPGVAVVERPRPALPTIVRRWEAPLN</sequence>
<evidence type="ECO:0000256" key="8">
    <source>
        <dbReference type="PIRSR" id="PIRSR000232-1"/>
    </source>
</evidence>
<dbReference type="InterPro" id="IPR029479">
    <property type="entry name" value="Nitroreductase"/>
</dbReference>
<dbReference type="InterPro" id="IPR000415">
    <property type="entry name" value="Nitroreductase-like"/>
</dbReference>
<evidence type="ECO:0000256" key="1">
    <source>
        <dbReference type="ARBA" id="ARBA00007118"/>
    </source>
</evidence>
<evidence type="ECO:0000256" key="3">
    <source>
        <dbReference type="ARBA" id="ARBA00022643"/>
    </source>
</evidence>
<dbReference type="InterPro" id="IPR026021">
    <property type="entry name" value="YdjA-like"/>
</dbReference>
<feature type="binding site" evidence="8">
    <location>
        <position position="46"/>
    </location>
    <ligand>
        <name>FMN</name>
        <dbReference type="ChEBI" id="CHEBI:58210"/>
        <note>ligand shared between dimeric partners</note>
    </ligand>
</feature>
<keyword evidence="5 7" id="KW-0560">Oxidoreductase</keyword>
<evidence type="ECO:0000256" key="5">
    <source>
        <dbReference type="ARBA" id="ARBA00023002"/>
    </source>
</evidence>
<proteinExistence type="inferred from homology"/>
<organism evidence="11">
    <name type="scientific">uncultured Sphingomonas sp</name>
    <dbReference type="NCBI Taxonomy" id="158754"/>
    <lineage>
        <taxon>Bacteria</taxon>
        <taxon>Pseudomonadati</taxon>
        <taxon>Pseudomonadota</taxon>
        <taxon>Alphaproteobacteria</taxon>
        <taxon>Sphingomonadales</taxon>
        <taxon>Sphingomonadaceae</taxon>
        <taxon>Sphingomonas</taxon>
        <taxon>environmental samples</taxon>
    </lineage>
</organism>
<evidence type="ECO:0000259" key="10">
    <source>
        <dbReference type="Pfam" id="PF00881"/>
    </source>
</evidence>
<keyword evidence="3 7" id="KW-0288">FMN</keyword>
<reference evidence="11" key="1">
    <citation type="submission" date="2020-02" db="EMBL/GenBank/DDBJ databases">
        <authorList>
            <person name="Meier V. D."/>
        </authorList>
    </citation>
    <scope>NUCLEOTIDE SEQUENCE</scope>
    <source>
        <strain evidence="11">AVDCRST_MAG31</strain>
    </source>
</reference>
<keyword evidence="2 7" id="KW-0285">Flavoprotein</keyword>
<comment type="similarity">
    <text evidence="1 7">Belongs to the nitroreductase family.</text>
</comment>